<evidence type="ECO:0000256" key="3">
    <source>
        <dbReference type="ARBA" id="ARBA00022544"/>
    </source>
</evidence>
<sequence length="403" mass="45341">MRKTLILILTLLISISLSGCWSRVELNDVAIVTGTAIDLAEDDKLQLSLQILKVKMTKGISEKGGASDSATLVVSETGETILDAYHLLQKKLSRVVIFSHNRVVIVGDKFARSGITPALEFFSRHREARGSNFLLTTQGKAKDLLMTPPNFEIFTVEEIREEEKALLMESATVRDFIFRLLEQGIEPLSTQVQVVPLNGLDSSQSQNDPSGFGMVGVGIFNNDKLIGWMKRRDAETLLWIKGKVKNTAITVTMPDEKAPNERISGKISAQLYKAKTNIKPKIQGDNISFEINVHITGEIFENSTKLNFTEVQSLNKVQHALEQEIEKRVTSTVEKLKKQYKSDVIGLGILLHRANKKVWNEKYSKQWQEEFPKVAIQTKAHFKIVGTGRVNDSMFWDEKKLDK</sequence>
<comment type="similarity">
    <text evidence="2">Belongs to the GerABKC lipoprotein family.</text>
</comment>
<gene>
    <name evidence="10" type="ORF">HPT30_03650</name>
</gene>
<dbReference type="Gene3D" id="3.30.300.210">
    <property type="entry name" value="Nutrient germinant receptor protein C, domain 3"/>
    <property type="match status" value="1"/>
</dbReference>
<dbReference type="GO" id="GO:0009847">
    <property type="term" value="P:spore germination"/>
    <property type="evidence" value="ECO:0007669"/>
    <property type="project" value="InterPro"/>
</dbReference>
<evidence type="ECO:0000259" key="9">
    <source>
        <dbReference type="Pfam" id="PF25198"/>
    </source>
</evidence>
<keyword evidence="11" id="KW-1185">Reference proteome</keyword>
<dbReference type="Gene3D" id="6.20.190.10">
    <property type="entry name" value="Nutrient germinant receptor protein C, domain 1"/>
    <property type="match status" value="1"/>
</dbReference>
<organism evidence="10 11">
    <name type="scientific">Paenibacillus agri</name>
    <dbReference type="NCBI Taxonomy" id="2744309"/>
    <lineage>
        <taxon>Bacteria</taxon>
        <taxon>Bacillati</taxon>
        <taxon>Bacillota</taxon>
        <taxon>Bacilli</taxon>
        <taxon>Bacillales</taxon>
        <taxon>Paenibacillaceae</taxon>
        <taxon>Paenibacillus</taxon>
    </lineage>
</organism>
<evidence type="ECO:0000313" key="10">
    <source>
        <dbReference type="EMBL" id="NUU59449.1"/>
    </source>
</evidence>
<evidence type="ECO:0000256" key="6">
    <source>
        <dbReference type="ARBA" id="ARBA00023139"/>
    </source>
</evidence>
<accession>A0A850EIC7</accession>
<keyword evidence="6" id="KW-0564">Palmitate</keyword>
<evidence type="ECO:0000313" key="11">
    <source>
        <dbReference type="Proteomes" id="UP000564806"/>
    </source>
</evidence>
<keyword evidence="5" id="KW-0472">Membrane</keyword>
<dbReference type="AlphaFoldDB" id="A0A850EIC7"/>
<dbReference type="InterPro" id="IPR046953">
    <property type="entry name" value="Spore_GerAC-like_C"/>
</dbReference>
<name>A0A850EIC7_9BACL</name>
<evidence type="ECO:0000256" key="2">
    <source>
        <dbReference type="ARBA" id="ARBA00007886"/>
    </source>
</evidence>
<comment type="caution">
    <text evidence="10">The sequence shown here is derived from an EMBL/GenBank/DDBJ whole genome shotgun (WGS) entry which is preliminary data.</text>
</comment>
<dbReference type="NCBIfam" id="TIGR02887">
    <property type="entry name" value="spore_ger_x_C"/>
    <property type="match status" value="1"/>
</dbReference>
<feature type="domain" description="Spore germination protein N-terminal" evidence="9">
    <location>
        <begin position="23"/>
        <end position="191"/>
    </location>
</feature>
<dbReference type="EMBL" id="JABWCS010000187">
    <property type="protein sequence ID" value="NUU59449.1"/>
    <property type="molecule type" value="Genomic_DNA"/>
</dbReference>
<evidence type="ECO:0000256" key="4">
    <source>
        <dbReference type="ARBA" id="ARBA00022729"/>
    </source>
</evidence>
<keyword evidence="7" id="KW-0449">Lipoprotein</keyword>
<dbReference type="Pfam" id="PF25198">
    <property type="entry name" value="Spore_GerAC_N"/>
    <property type="match status" value="1"/>
</dbReference>
<dbReference type="PROSITE" id="PS51257">
    <property type="entry name" value="PROKAR_LIPOPROTEIN"/>
    <property type="match status" value="1"/>
</dbReference>
<evidence type="ECO:0000256" key="1">
    <source>
        <dbReference type="ARBA" id="ARBA00004635"/>
    </source>
</evidence>
<dbReference type="Proteomes" id="UP000564806">
    <property type="component" value="Unassembled WGS sequence"/>
</dbReference>
<protein>
    <submittedName>
        <fullName evidence="10">Ger(X)C family spore germination protein</fullName>
    </submittedName>
</protein>
<evidence type="ECO:0000256" key="7">
    <source>
        <dbReference type="ARBA" id="ARBA00023288"/>
    </source>
</evidence>
<dbReference type="Pfam" id="PF05504">
    <property type="entry name" value="Spore_GerAC"/>
    <property type="match status" value="1"/>
</dbReference>
<keyword evidence="3" id="KW-0309">Germination</keyword>
<dbReference type="PANTHER" id="PTHR35789:SF1">
    <property type="entry name" value="SPORE GERMINATION PROTEIN B3"/>
    <property type="match status" value="1"/>
</dbReference>
<dbReference type="InterPro" id="IPR008844">
    <property type="entry name" value="Spore_GerAC-like"/>
</dbReference>
<evidence type="ECO:0000256" key="5">
    <source>
        <dbReference type="ARBA" id="ARBA00023136"/>
    </source>
</evidence>
<keyword evidence="4" id="KW-0732">Signal</keyword>
<dbReference type="InterPro" id="IPR038501">
    <property type="entry name" value="Spore_GerAC_C_sf"/>
</dbReference>
<proteinExistence type="inferred from homology"/>
<reference evidence="10" key="1">
    <citation type="submission" date="2020-06" db="EMBL/GenBank/DDBJ databases">
        <title>Paenibacillus sp. nov., isolated from soil.</title>
        <authorList>
            <person name="Seo Y.L."/>
        </authorList>
    </citation>
    <scope>NUCLEOTIDE SEQUENCE [LARGE SCALE GENOMIC DNA]</scope>
    <source>
        <strain evidence="10">JW14</strain>
    </source>
</reference>
<dbReference type="InterPro" id="IPR057336">
    <property type="entry name" value="GerAC_N"/>
</dbReference>
<dbReference type="PANTHER" id="PTHR35789">
    <property type="entry name" value="SPORE GERMINATION PROTEIN B3"/>
    <property type="match status" value="1"/>
</dbReference>
<feature type="domain" description="Spore germination GerAC-like C-terminal" evidence="8">
    <location>
        <begin position="216"/>
        <end position="388"/>
    </location>
</feature>
<dbReference type="GO" id="GO:0016020">
    <property type="term" value="C:membrane"/>
    <property type="evidence" value="ECO:0007669"/>
    <property type="project" value="UniProtKB-SubCell"/>
</dbReference>
<evidence type="ECO:0000259" key="8">
    <source>
        <dbReference type="Pfam" id="PF05504"/>
    </source>
</evidence>
<comment type="subcellular location">
    <subcellularLocation>
        <location evidence="1">Membrane</location>
        <topology evidence="1">Lipid-anchor</topology>
    </subcellularLocation>
</comment>